<dbReference type="PANTHER" id="PTHR38450">
    <property type="entry name" value="STAGE V SPORULATION PROTEIN AC-RELATED"/>
    <property type="match status" value="1"/>
</dbReference>
<dbReference type="EMBL" id="DVNJ01000001">
    <property type="protein sequence ID" value="HIU62274.1"/>
    <property type="molecule type" value="Genomic_DNA"/>
</dbReference>
<accession>A0A9D1ML56</accession>
<sequence>MDGKSYCEYVSKTAPRTSELKTLLAAFAIGGLICMIGEGFSDLYAFLLPEAEESVRGSLTSATMIFFGALFTGFGIYDKIGGVAGAGSIVPITGFANSIASPAMEFRREGIIFGLMAKMFVIAGPVIVTGIVSSVIVGVIYRIIAIV</sequence>
<dbReference type="InterPro" id="IPR014203">
    <property type="entry name" value="Spore_V_AC"/>
</dbReference>
<feature type="transmembrane region" description="Helical" evidence="1">
    <location>
        <begin position="23"/>
        <end position="47"/>
    </location>
</feature>
<feature type="transmembrane region" description="Helical" evidence="1">
    <location>
        <begin position="120"/>
        <end position="144"/>
    </location>
</feature>
<dbReference type="AlphaFoldDB" id="A0A9D1ML56"/>
<name>A0A9D1ML56_9FIRM</name>
<evidence type="ECO:0000313" key="2">
    <source>
        <dbReference type="EMBL" id="HIU62274.1"/>
    </source>
</evidence>
<evidence type="ECO:0000313" key="3">
    <source>
        <dbReference type="Proteomes" id="UP000824145"/>
    </source>
</evidence>
<evidence type="ECO:0000256" key="1">
    <source>
        <dbReference type="SAM" id="Phobius"/>
    </source>
</evidence>
<gene>
    <name evidence="2" type="primary">spoVAC</name>
    <name evidence="2" type="ORF">IAB07_00710</name>
</gene>
<reference evidence="2" key="2">
    <citation type="journal article" date="2021" name="PeerJ">
        <title>Extensive microbial diversity within the chicken gut microbiome revealed by metagenomics and culture.</title>
        <authorList>
            <person name="Gilroy R."/>
            <person name="Ravi A."/>
            <person name="Getino M."/>
            <person name="Pursley I."/>
            <person name="Horton D.L."/>
            <person name="Alikhan N.F."/>
            <person name="Baker D."/>
            <person name="Gharbi K."/>
            <person name="Hall N."/>
            <person name="Watson M."/>
            <person name="Adriaenssens E.M."/>
            <person name="Foster-Nyarko E."/>
            <person name="Jarju S."/>
            <person name="Secka A."/>
            <person name="Antonio M."/>
            <person name="Oren A."/>
            <person name="Chaudhuri R.R."/>
            <person name="La Ragione R."/>
            <person name="Hildebrand F."/>
            <person name="Pallen M.J."/>
        </authorList>
    </citation>
    <scope>NUCLEOTIDE SEQUENCE</scope>
    <source>
        <strain evidence="2">9366</strain>
    </source>
</reference>
<dbReference type="PANTHER" id="PTHR38450:SF1">
    <property type="entry name" value="STAGE V SPORULATION PROTEIN AC"/>
    <property type="match status" value="1"/>
</dbReference>
<feature type="transmembrane region" description="Helical" evidence="1">
    <location>
        <begin position="59"/>
        <end position="77"/>
    </location>
</feature>
<dbReference type="Pfam" id="PF03862">
    <property type="entry name" value="SpoVAC_SpoVAEB"/>
    <property type="match status" value="1"/>
</dbReference>
<feature type="transmembrane region" description="Helical" evidence="1">
    <location>
        <begin position="83"/>
        <end position="100"/>
    </location>
</feature>
<dbReference type="NCBIfam" id="TIGR02838">
    <property type="entry name" value="spore_V_AC"/>
    <property type="match status" value="1"/>
</dbReference>
<dbReference type="InterPro" id="IPR005562">
    <property type="entry name" value="SpoVA"/>
</dbReference>
<keyword evidence="1" id="KW-0812">Transmembrane</keyword>
<reference evidence="2" key="1">
    <citation type="submission" date="2020-10" db="EMBL/GenBank/DDBJ databases">
        <authorList>
            <person name="Gilroy R."/>
        </authorList>
    </citation>
    <scope>NUCLEOTIDE SEQUENCE</scope>
    <source>
        <strain evidence="2">9366</strain>
    </source>
</reference>
<comment type="caution">
    <text evidence="2">The sequence shown here is derived from an EMBL/GenBank/DDBJ whole genome shotgun (WGS) entry which is preliminary data.</text>
</comment>
<dbReference type="Proteomes" id="UP000824145">
    <property type="component" value="Unassembled WGS sequence"/>
</dbReference>
<protein>
    <submittedName>
        <fullName evidence="2">Stage V sporulation protein AC</fullName>
    </submittedName>
</protein>
<proteinExistence type="predicted"/>
<keyword evidence="1" id="KW-0472">Membrane</keyword>
<keyword evidence="1" id="KW-1133">Transmembrane helix</keyword>
<organism evidence="2 3">
    <name type="scientific">Candidatus Caccalectryoclostridium excrementigallinarum</name>
    <dbReference type="NCBI Taxonomy" id="2840710"/>
    <lineage>
        <taxon>Bacteria</taxon>
        <taxon>Bacillati</taxon>
        <taxon>Bacillota</taxon>
        <taxon>Clostridia</taxon>
        <taxon>Christensenellales</taxon>
        <taxon>Christensenellaceae</taxon>
        <taxon>Christensenellaceae incertae sedis</taxon>
        <taxon>Candidatus Caccalectryoclostridium</taxon>
    </lineage>
</organism>